<keyword evidence="1" id="KW-0812">Transmembrane</keyword>
<dbReference type="EMBL" id="MAPF01000045">
    <property type="protein sequence ID" value="PEH36304.1"/>
    <property type="molecule type" value="Genomic_DNA"/>
</dbReference>
<keyword evidence="1" id="KW-1133">Transmembrane helix</keyword>
<evidence type="ECO:0000313" key="3">
    <source>
        <dbReference type="Proteomes" id="UP000220509"/>
    </source>
</evidence>
<organism evidence="2 3">
    <name type="scientific">New Jersey aster yellows phytoplasma</name>
    <dbReference type="NCBI Taxonomy" id="270520"/>
    <lineage>
        <taxon>Bacteria</taxon>
        <taxon>Bacillati</taxon>
        <taxon>Mycoplasmatota</taxon>
        <taxon>Mollicutes</taxon>
        <taxon>Acholeplasmatales</taxon>
        <taxon>Acholeplasmataceae</taxon>
        <taxon>Candidatus Phytoplasma</taxon>
        <taxon>16SrI (Aster yellows group)</taxon>
    </lineage>
</organism>
<gene>
    <name evidence="2" type="ORF">BBA70_01625</name>
</gene>
<feature type="transmembrane region" description="Helical" evidence="1">
    <location>
        <begin position="30"/>
        <end position="49"/>
    </location>
</feature>
<accession>A0ABX4K0H7</accession>
<reference evidence="2" key="1">
    <citation type="submission" date="2017-05" db="EMBL/GenBank/DDBJ databases">
        <title>Genome sequence of Ca. P. asteris strain NJAY.</title>
        <authorList>
            <person name="Lee I.-M."/>
            <person name="Gundersen-Rindal D."/>
            <person name="Sparks M."/>
        </authorList>
    </citation>
    <scope>NUCLEOTIDE SEQUENCE [LARGE SCALE GENOMIC DNA]</scope>
    <source>
        <strain evidence="2">NJAY</strain>
    </source>
</reference>
<name>A0ABX4K0H7_9MOLU</name>
<proteinExistence type="predicted"/>
<sequence>MWNLINTWLTKLNNWFTNISNHFFNHQNKWLNLALLIIILLFLPHLLCLNNKFPFDKAKHNQFL</sequence>
<evidence type="ECO:0000256" key="1">
    <source>
        <dbReference type="SAM" id="Phobius"/>
    </source>
</evidence>
<dbReference type="Proteomes" id="UP000220509">
    <property type="component" value="Unassembled WGS sequence"/>
</dbReference>
<keyword evidence="1" id="KW-0472">Membrane</keyword>
<protein>
    <submittedName>
        <fullName evidence="2">Uncharacterized protein</fullName>
    </submittedName>
</protein>
<comment type="caution">
    <text evidence="2">The sequence shown here is derived from an EMBL/GenBank/DDBJ whole genome shotgun (WGS) entry which is preliminary data.</text>
</comment>
<evidence type="ECO:0000313" key="2">
    <source>
        <dbReference type="EMBL" id="PEH36304.1"/>
    </source>
</evidence>
<keyword evidence="3" id="KW-1185">Reference proteome</keyword>